<feature type="signal peptide" evidence="5">
    <location>
        <begin position="1"/>
        <end position="25"/>
    </location>
</feature>
<keyword evidence="8" id="KW-1185">Reference proteome</keyword>
<gene>
    <name evidence="7" type="ORF">ACFFJ2_16115</name>
</gene>
<dbReference type="InterPro" id="IPR036909">
    <property type="entry name" value="Cyt_c-like_dom_sf"/>
</dbReference>
<evidence type="ECO:0000256" key="5">
    <source>
        <dbReference type="SAM" id="SignalP"/>
    </source>
</evidence>
<dbReference type="InterPro" id="IPR051395">
    <property type="entry name" value="Cytochrome_c_Peroxidase/MauG"/>
</dbReference>
<dbReference type="SUPFAM" id="SSF46626">
    <property type="entry name" value="Cytochrome c"/>
    <property type="match status" value="1"/>
</dbReference>
<dbReference type="Proteomes" id="UP001589755">
    <property type="component" value="Unassembled WGS sequence"/>
</dbReference>
<keyword evidence="2 4" id="KW-0479">Metal-binding</keyword>
<evidence type="ECO:0000256" key="4">
    <source>
        <dbReference type="PROSITE-ProRule" id="PRU00433"/>
    </source>
</evidence>
<keyword evidence="3 4" id="KW-0408">Iron</keyword>
<dbReference type="PANTHER" id="PTHR30600:SF4">
    <property type="entry name" value="CYTOCHROME C DOMAIN-CONTAINING PROTEIN"/>
    <property type="match status" value="1"/>
</dbReference>
<reference evidence="7 8" key="1">
    <citation type="submission" date="2024-09" db="EMBL/GenBank/DDBJ databases">
        <authorList>
            <person name="Sun Q."/>
            <person name="Mori K."/>
        </authorList>
    </citation>
    <scope>NUCLEOTIDE SEQUENCE [LARGE SCALE GENOMIC DNA]</scope>
    <source>
        <strain evidence="7 8">CCM 8543</strain>
    </source>
</reference>
<accession>A0ABV6DBE4</accession>
<organism evidence="7 8">
    <name type="scientific">Chelativorans intermedius</name>
    <dbReference type="NCBI Taxonomy" id="515947"/>
    <lineage>
        <taxon>Bacteria</taxon>
        <taxon>Pseudomonadati</taxon>
        <taxon>Pseudomonadota</taxon>
        <taxon>Alphaproteobacteria</taxon>
        <taxon>Hyphomicrobiales</taxon>
        <taxon>Phyllobacteriaceae</taxon>
        <taxon>Chelativorans</taxon>
    </lineage>
</organism>
<dbReference type="Gene3D" id="1.10.760.10">
    <property type="entry name" value="Cytochrome c-like domain"/>
    <property type="match status" value="1"/>
</dbReference>
<proteinExistence type="predicted"/>
<dbReference type="InterPro" id="IPR009056">
    <property type="entry name" value="Cyt_c-like_dom"/>
</dbReference>
<dbReference type="PANTHER" id="PTHR30600">
    <property type="entry name" value="CYTOCHROME C PEROXIDASE-RELATED"/>
    <property type="match status" value="1"/>
</dbReference>
<dbReference type="EMBL" id="JBHLXD010000033">
    <property type="protein sequence ID" value="MFC0209927.1"/>
    <property type="molecule type" value="Genomic_DNA"/>
</dbReference>
<evidence type="ECO:0000313" key="8">
    <source>
        <dbReference type="Proteomes" id="UP001589755"/>
    </source>
</evidence>
<evidence type="ECO:0000256" key="2">
    <source>
        <dbReference type="ARBA" id="ARBA00022723"/>
    </source>
</evidence>
<dbReference type="Pfam" id="PF06537">
    <property type="entry name" value="DHOR"/>
    <property type="match status" value="1"/>
</dbReference>
<evidence type="ECO:0000313" key="7">
    <source>
        <dbReference type="EMBL" id="MFC0209927.1"/>
    </source>
</evidence>
<keyword evidence="1 4" id="KW-0349">Heme</keyword>
<keyword evidence="5" id="KW-0732">Signal</keyword>
<dbReference type="RefSeq" id="WP_261521166.1">
    <property type="nucleotide sequence ID" value="NZ_JAODNW010000015.1"/>
</dbReference>
<evidence type="ECO:0000256" key="3">
    <source>
        <dbReference type="ARBA" id="ARBA00023004"/>
    </source>
</evidence>
<comment type="caution">
    <text evidence="7">The sequence shown here is derived from an EMBL/GenBank/DDBJ whole genome shotgun (WGS) entry which is preliminary data.</text>
</comment>
<evidence type="ECO:0000259" key="6">
    <source>
        <dbReference type="PROSITE" id="PS51007"/>
    </source>
</evidence>
<feature type="chain" id="PRO_5047223787" evidence="5">
    <location>
        <begin position="26"/>
        <end position="506"/>
    </location>
</feature>
<dbReference type="InterPro" id="IPR010538">
    <property type="entry name" value="DHOR"/>
</dbReference>
<evidence type="ECO:0000256" key="1">
    <source>
        <dbReference type="ARBA" id="ARBA00022617"/>
    </source>
</evidence>
<protein>
    <submittedName>
        <fullName evidence="7">Di-heme oxidoredictase family protein</fullName>
    </submittedName>
</protein>
<name>A0ABV6DBE4_9HYPH</name>
<sequence length="506" mass="55093">MRASTRLATAVWAAGLLAALAAAWAGRPYPRDDLDAADRLRVEKVTRPAATFDEAERFERMQAGAATSLKRINADAFSHPSANLDFEGRQRFLLGNGLFRKDWVSAPSSTRASDGLGPLFNARACQSCHIKDGRGHAPAHPGDSAVSLLVRLSVPPGAAEREMIRDGRLSAAPDPVYGSQLQDFAVAGLPAEGRVRIDYEELPVVLRGGETVRLRKPKLSIENPGYGPLHPDVMLSARVAPPMIGLGLLEAIDAGDILAREDPEDADGDGISGRARWVRDETGEWRLGRFGWKGNAASVRQQTADAFSGDMGLSTPLHPDHWGDCTDRQADCRALPHGAQPELGEQEVPGELLDLVTFYSRNLAVPARRDVDDPQVLAGKKLFYEAGCAGCHTPKYVTRRDAAVPDLGFQLIWPYTDLLLHDMGEGLADHRPEGTASGREWRTPALWGIGLAKTVNERAGFLHDGRARTLLEAVLWHGGEAEAARRKVVEMEKADRDNLIRFLESL</sequence>
<dbReference type="PIRSF" id="PIRSF028099">
    <property type="entry name" value="DUF1111"/>
    <property type="match status" value="1"/>
</dbReference>
<feature type="domain" description="Cytochrome c" evidence="6">
    <location>
        <begin position="374"/>
        <end position="506"/>
    </location>
</feature>
<dbReference type="PROSITE" id="PS51007">
    <property type="entry name" value="CYTC"/>
    <property type="match status" value="1"/>
</dbReference>